<evidence type="ECO:0000313" key="3">
    <source>
        <dbReference type="Proteomes" id="UP001325680"/>
    </source>
</evidence>
<keyword evidence="1" id="KW-0732">Signal</keyword>
<accession>A0ABZ0W113</accession>
<reference evidence="2 3" key="1">
    <citation type="submission" date="2023-12" db="EMBL/GenBank/DDBJ databases">
        <title>Genome sequencing and assembly of bacterial species from a model synthetic community.</title>
        <authorList>
            <person name="Hogle S.L."/>
        </authorList>
    </citation>
    <scope>NUCLEOTIDE SEQUENCE [LARGE SCALE GENOMIC DNA]</scope>
    <source>
        <strain evidence="2 3">HAMBI_3031</strain>
    </source>
</reference>
<evidence type="ECO:0000313" key="2">
    <source>
        <dbReference type="EMBL" id="WQD36950.1"/>
    </source>
</evidence>
<keyword evidence="3" id="KW-1185">Reference proteome</keyword>
<proteinExistence type="predicted"/>
<protein>
    <recommendedName>
        <fullName evidence="4">DUF5107 domain-containing protein</fullName>
    </recommendedName>
</protein>
<feature type="signal peptide" evidence="1">
    <location>
        <begin position="1"/>
        <end position="19"/>
    </location>
</feature>
<sequence length="353" mass="39830">MKKLYTVLISCICFLLVYAAAGAQNWKELATPQKGTKWVRPSQGTPAQPVWGHSKGLQVGLSPFPGPRGLLRIYTPYLGHKEAEVMNFIAFEPIVKGDSHRGLSELEMSKLDNQRGKRFWSANDSLSTTPVPENAPATGIIEKTGGTETLTVYIFSEPFDNGATVYTRLRFYEHQPYEVEITTYAAPGSRALEHFIVTATMGNYARLRNLYLQPGTVSPQKLWPDYREDGFTPHAHFSQSSFIKDRNGRAYFIAAPDEKNPSEAIYANGTNDHWKYYGQKATQYWYSSHYSEKMEGLVNGRYTYWASQSPIPEGIAYENFELKAPFAQGNTYVFGVSPLAADKFVKNIKNKRK</sequence>
<evidence type="ECO:0000256" key="1">
    <source>
        <dbReference type="SAM" id="SignalP"/>
    </source>
</evidence>
<feature type="chain" id="PRO_5045702421" description="DUF5107 domain-containing protein" evidence="1">
    <location>
        <begin position="20"/>
        <end position="353"/>
    </location>
</feature>
<name>A0ABZ0W113_9BACT</name>
<evidence type="ECO:0008006" key="4">
    <source>
        <dbReference type="Google" id="ProtNLM"/>
    </source>
</evidence>
<gene>
    <name evidence="2" type="ORF">U0035_14855</name>
</gene>
<organism evidence="2 3">
    <name type="scientific">Niabella yanshanensis</name>
    <dbReference type="NCBI Taxonomy" id="577386"/>
    <lineage>
        <taxon>Bacteria</taxon>
        <taxon>Pseudomonadati</taxon>
        <taxon>Bacteroidota</taxon>
        <taxon>Chitinophagia</taxon>
        <taxon>Chitinophagales</taxon>
        <taxon>Chitinophagaceae</taxon>
        <taxon>Niabella</taxon>
    </lineage>
</organism>
<dbReference type="EMBL" id="CP139960">
    <property type="protein sequence ID" value="WQD36950.1"/>
    <property type="molecule type" value="Genomic_DNA"/>
</dbReference>
<dbReference type="Proteomes" id="UP001325680">
    <property type="component" value="Chromosome"/>
</dbReference>
<dbReference type="RefSeq" id="WP_114791945.1">
    <property type="nucleotide sequence ID" value="NZ_CP139960.1"/>
</dbReference>